<evidence type="ECO:0000256" key="2">
    <source>
        <dbReference type="ARBA" id="ARBA00022741"/>
    </source>
</evidence>
<dbReference type="AlphaFoldDB" id="A0A498CQJ3"/>
<dbReference type="Proteomes" id="UP000276301">
    <property type="component" value="Unassembled WGS sequence"/>
</dbReference>
<comment type="caution">
    <text evidence="5">The sequence shown here is derived from an EMBL/GenBank/DDBJ whole genome shotgun (WGS) entry which is preliminary data.</text>
</comment>
<dbReference type="InterPro" id="IPR025158">
    <property type="entry name" value="Mg_chelat-rel_C"/>
</dbReference>
<evidence type="ECO:0000313" key="6">
    <source>
        <dbReference type="Proteomes" id="UP000276301"/>
    </source>
</evidence>
<evidence type="ECO:0000256" key="3">
    <source>
        <dbReference type="ARBA" id="ARBA00022840"/>
    </source>
</evidence>
<reference evidence="5 6" key="1">
    <citation type="submission" date="2018-10" db="EMBL/GenBank/DDBJ databases">
        <title>Anaerotruncus faecis sp. nov., isolated from human feces.</title>
        <authorList>
            <person name="Wang Y.-J."/>
        </authorList>
    </citation>
    <scope>NUCLEOTIDE SEQUENCE [LARGE SCALE GENOMIC DNA]</scope>
    <source>
        <strain evidence="5 6">22A2-44</strain>
    </source>
</reference>
<evidence type="ECO:0000256" key="1">
    <source>
        <dbReference type="ARBA" id="ARBA00006354"/>
    </source>
</evidence>
<comment type="similarity">
    <text evidence="1">Belongs to the Mg-chelatase subunits D/I family. ComM subfamily.</text>
</comment>
<keyword evidence="2" id="KW-0547">Nucleotide-binding</keyword>
<dbReference type="InterPro" id="IPR045006">
    <property type="entry name" value="CHLI-like"/>
</dbReference>
<accession>A0A498CQJ3</accession>
<feature type="domain" description="MCM C-terminal AAA(+) ATPase" evidence="4">
    <location>
        <begin position="292"/>
        <end position="350"/>
    </location>
</feature>
<dbReference type="InterPro" id="IPR014721">
    <property type="entry name" value="Ribsml_uS5_D2-typ_fold_subgr"/>
</dbReference>
<keyword evidence="6" id="KW-1185">Reference proteome</keyword>
<dbReference type="PANTHER" id="PTHR32039:SF7">
    <property type="entry name" value="COMPETENCE PROTEIN COMM"/>
    <property type="match status" value="1"/>
</dbReference>
<dbReference type="SUPFAM" id="SSF52540">
    <property type="entry name" value="P-loop containing nucleoside triphosphate hydrolases"/>
    <property type="match status" value="1"/>
</dbReference>
<dbReference type="GO" id="GO:0003677">
    <property type="term" value="F:DNA binding"/>
    <property type="evidence" value="ECO:0007669"/>
    <property type="project" value="InterPro"/>
</dbReference>
<name>A0A498CQJ3_9FIRM</name>
<gene>
    <name evidence="5" type="ORF">D4A47_02110</name>
</gene>
<dbReference type="GO" id="GO:0005524">
    <property type="term" value="F:ATP binding"/>
    <property type="evidence" value="ECO:0007669"/>
    <property type="project" value="UniProtKB-KW"/>
</dbReference>
<dbReference type="InterPro" id="IPR000523">
    <property type="entry name" value="Mg_chelatse_chII-like_cat_dom"/>
</dbReference>
<sequence>MLSTIQSLGILGIDPYPVTVEVNVARAMPAFDIVGLPDAAVRESRERVRSVLSNCGYPFPDGRIVVNLAPADVKKAGSLYDLPILVGLLAAQGLLPENAPLADSAFIGEVSLSGGLRRVCGVLPMLLGAAGTGMRRAFIPAANAAEASAARGIEVFPVGSVGELVSHLRGECALPPAGTARFGGGPQPPLPDFADVKGQGPAKRALEVAAAGGHNLLMIGAPGTGKSMLAKRLPSILPDMTEEESIETTKIYSACGMLAPDLPLIRTRPFRAPHHTVSPAGLCGGGPVPRPGEVSLAHNGVLFLDELPEFQRQAMEALRQPLEDGVLTIARAGARLSYPSRFMLVAAMNPCPCGYFGHPTRRCSCPPSRVSSYLGRVSGPLLDRIDLNVEVSPVTYAQLSARRDAEESSAAVRLRVQAARERQNARYAGTGVSCNARLDPSMLAESCPLDPEAQRMLGLVFEKLGLSGRAYDRILKVARTIADLDGSERIRAPHLSEAVQYRSLDRKYWNRG</sequence>
<dbReference type="SMART" id="SM00382">
    <property type="entry name" value="AAA"/>
    <property type="match status" value="1"/>
</dbReference>
<dbReference type="PANTHER" id="PTHR32039">
    <property type="entry name" value="MAGNESIUM-CHELATASE SUBUNIT CHLI"/>
    <property type="match status" value="1"/>
</dbReference>
<dbReference type="PRINTS" id="PR01657">
    <property type="entry name" value="MCMFAMILY"/>
</dbReference>
<dbReference type="SUPFAM" id="SSF54211">
    <property type="entry name" value="Ribosomal protein S5 domain 2-like"/>
    <property type="match status" value="1"/>
</dbReference>
<dbReference type="InterPro" id="IPR027417">
    <property type="entry name" value="P-loop_NTPase"/>
</dbReference>
<organism evidence="5 6">
    <name type="scientific">Anaerotruncus massiliensis</name>
    <name type="common">ex Liu et al. 2021</name>
    <dbReference type="NCBI Taxonomy" id="2321404"/>
    <lineage>
        <taxon>Bacteria</taxon>
        <taxon>Bacillati</taxon>
        <taxon>Bacillota</taxon>
        <taxon>Clostridia</taxon>
        <taxon>Eubacteriales</taxon>
        <taxon>Oscillospiraceae</taxon>
        <taxon>Anaerotruncus</taxon>
    </lineage>
</organism>
<dbReference type="RefSeq" id="WP_121585935.1">
    <property type="nucleotide sequence ID" value="NZ_RCHT01000001.1"/>
</dbReference>
<evidence type="ECO:0000313" key="5">
    <source>
        <dbReference type="EMBL" id="RLL14798.1"/>
    </source>
</evidence>
<dbReference type="PROSITE" id="PS50051">
    <property type="entry name" value="MCM_2"/>
    <property type="match status" value="1"/>
</dbReference>
<evidence type="ECO:0000259" key="4">
    <source>
        <dbReference type="PROSITE" id="PS50051"/>
    </source>
</evidence>
<dbReference type="Gene3D" id="3.40.50.300">
    <property type="entry name" value="P-loop containing nucleotide triphosphate hydrolases"/>
    <property type="match status" value="1"/>
</dbReference>
<keyword evidence="3 5" id="KW-0067">ATP-binding</keyword>
<dbReference type="Gene3D" id="3.30.230.10">
    <property type="match status" value="1"/>
</dbReference>
<dbReference type="InterPro" id="IPR001208">
    <property type="entry name" value="MCM_dom"/>
</dbReference>
<dbReference type="Pfam" id="PF01078">
    <property type="entry name" value="Mg_chelatase"/>
    <property type="match status" value="1"/>
</dbReference>
<dbReference type="InterPro" id="IPR003593">
    <property type="entry name" value="AAA+_ATPase"/>
</dbReference>
<dbReference type="EMBL" id="RCHT01000001">
    <property type="protein sequence ID" value="RLL14798.1"/>
    <property type="molecule type" value="Genomic_DNA"/>
</dbReference>
<protein>
    <submittedName>
        <fullName evidence="5">ATP-binding protein</fullName>
    </submittedName>
</protein>
<dbReference type="NCBIfam" id="TIGR00368">
    <property type="entry name" value="YifB family Mg chelatase-like AAA ATPase"/>
    <property type="match status" value="1"/>
</dbReference>
<proteinExistence type="inferred from homology"/>
<dbReference type="Pfam" id="PF13335">
    <property type="entry name" value="Mg_chelatase_C"/>
    <property type="match status" value="1"/>
</dbReference>
<dbReference type="Pfam" id="PF13541">
    <property type="entry name" value="ChlI"/>
    <property type="match status" value="1"/>
</dbReference>
<dbReference type="InterPro" id="IPR020568">
    <property type="entry name" value="Ribosomal_Su5_D2-typ_SF"/>
</dbReference>
<dbReference type="InterPro" id="IPR004482">
    <property type="entry name" value="Mg_chelat-rel"/>
</dbReference>